<protein>
    <recommendedName>
        <fullName evidence="6">PHD-type domain-containing protein</fullName>
    </recommendedName>
</protein>
<feature type="non-terminal residue" evidence="7">
    <location>
        <position position="362"/>
    </location>
</feature>
<evidence type="ECO:0000256" key="5">
    <source>
        <dbReference type="PROSITE-ProRule" id="PRU00146"/>
    </source>
</evidence>
<evidence type="ECO:0000259" key="6">
    <source>
        <dbReference type="PROSITE" id="PS50016"/>
    </source>
</evidence>
<organism evidence="7 8">
    <name type="scientific">Adiantum capillus-veneris</name>
    <name type="common">Maidenhair fern</name>
    <dbReference type="NCBI Taxonomy" id="13818"/>
    <lineage>
        <taxon>Eukaryota</taxon>
        <taxon>Viridiplantae</taxon>
        <taxon>Streptophyta</taxon>
        <taxon>Embryophyta</taxon>
        <taxon>Tracheophyta</taxon>
        <taxon>Polypodiopsida</taxon>
        <taxon>Polypodiidae</taxon>
        <taxon>Polypodiales</taxon>
        <taxon>Pteridineae</taxon>
        <taxon>Pteridaceae</taxon>
        <taxon>Vittarioideae</taxon>
        <taxon>Adiantum</taxon>
    </lineage>
</organism>
<dbReference type="Gene3D" id="3.30.40.10">
    <property type="entry name" value="Zinc/RING finger domain, C3HC4 (zinc finger)"/>
    <property type="match status" value="1"/>
</dbReference>
<keyword evidence="4" id="KW-0156">Chromatin regulator</keyword>
<dbReference type="InterPro" id="IPR019786">
    <property type="entry name" value="Zinc_finger_PHD-type_CS"/>
</dbReference>
<gene>
    <name evidence="7" type="ORF">GOP47_0022482</name>
</gene>
<dbReference type="InterPro" id="IPR011011">
    <property type="entry name" value="Znf_FYVE_PHD"/>
</dbReference>
<dbReference type="Pfam" id="PF00628">
    <property type="entry name" value="PHD"/>
    <property type="match status" value="1"/>
</dbReference>
<reference evidence="7" key="1">
    <citation type="submission" date="2021-01" db="EMBL/GenBank/DDBJ databases">
        <title>Adiantum capillus-veneris genome.</title>
        <authorList>
            <person name="Fang Y."/>
            <person name="Liao Q."/>
        </authorList>
    </citation>
    <scope>NUCLEOTIDE SEQUENCE</scope>
    <source>
        <strain evidence="7">H3</strain>
        <tissue evidence="7">Leaf</tissue>
    </source>
</reference>
<evidence type="ECO:0000256" key="4">
    <source>
        <dbReference type="ARBA" id="ARBA00022853"/>
    </source>
</evidence>
<feature type="domain" description="PHD-type" evidence="6">
    <location>
        <begin position="99"/>
        <end position="149"/>
    </location>
</feature>
<dbReference type="EMBL" id="JABFUD020000022">
    <property type="protein sequence ID" value="KAI5061943.1"/>
    <property type="molecule type" value="Genomic_DNA"/>
</dbReference>
<dbReference type="PANTHER" id="PTHR48442">
    <property type="entry name" value="SET DOMAIN-CONTAINING PROTEIN"/>
    <property type="match status" value="1"/>
</dbReference>
<keyword evidence="2 5" id="KW-0863">Zinc-finger</keyword>
<proteinExistence type="predicted"/>
<dbReference type="AlphaFoldDB" id="A0A9D4Z4A9"/>
<evidence type="ECO:0000313" key="7">
    <source>
        <dbReference type="EMBL" id="KAI5061943.1"/>
    </source>
</evidence>
<dbReference type="SUPFAM" id="SSF57903">
    <property type="entry name" value="FYVE/PHD zinc finger"/>
    <property type="match status" value="1"/>
</dbReference>
<dbReference type="OrthoDB" id="336088at2759"/>
<keyword evidence="3" id="KW-0862">Zinc</keyword>
<evidence type="ECO:0000313" key="8">
    <source>
        <dbReference type="Proteomes" id="UP000886520"/>
    </source>
</evidence>
<dbReference type="SUPFAM" id="SSF82199">
    <property type="entry name" value="SET domain"/>
    <property type="match status" value="1"/>
</dbReference>
<dbReference type="SMART" id="SM00249">
    <property type="entry name" value="PHD"/>
    <property type="match status" value="1"/>
</dbReference>
<evidence type="ECO:0000256" key="2">
    <source>
        <dbReference type="ARBA" id="ARBA00022771"/>
    </source>
</evidence>
<evidence type="ECO:0000256" key="3">
    <source>
        <dbReference type="ARBA" id="ARBA00022833"/>
    </source>
</evidence>
<dbReference type="PROSITE" id="PS50016">
    <property type="entry name" value="ZF_PHD_2"/>
    <property type="match status" value="1"/>
</dbReference>
<dbReference type="InterPro" id="IPR013083">
    <property type="entry name" value="Znf_RING/FYVE/PHD"/>
</dbReference>
<evidence type="ECO:0000256" key="1">
    <source>
        <dbReference type="ARBA" id="ARBA00022723"/>
    </source>
</evidence>
<dbReference type="InterPro" id="IPR046341">
    <property type="entry name" value="SET_dom_sf"/>
</dbReference>
<dbReference type="InterPro" id="IPR019787">
    <property type="entry name" value="Znf_PHD-finger"/>
</dbReference>
<keyword evidence="1" id="KW-0479">Metal-binding</keyword>
<dbReference type="Gene3D" id="2.170.270.10">
    <property type="entry name" value="SET domain"/>
    <property type="match status" value="1"/>
</dbReference>
<accession>A0A9D4Z4A9</accession>
<comment type="caution">
    <text evidence="7">The sequence shown here is derived from an EMBL/GenBank/DDBJ whole genome shotgun (WGS) entry which is preliminary data.</text>
</comment>
<dbReference type="InterPro" id="IPR053114">
    <property type="entry name" value="ATXR5/ATXR6"/>
</dbReference>
<keyword evidence="8" id="KW-1185">Reference proteome</keyword>
<dbReference type="PROSITE" id="PS01359">
    <property type="entry name" value="ZF_PHD_1"/>
    <property type="match status" value="1"/>
</dbReference>
<dbReference type="GO" id="GO:0006325">
    <property type="term" value="P:chromatin organization"/>
    <property type="evidence" value="ECO:0007669"/>
    <property type="project" value="UniProtKB-KW"/>
</dbReference>
<dbReference type="Proteomes" id="UP000886520">
    <property type="component" value="Chromosome 22"/>
</dbReference>
<dbReference type="PANTHER" id="PTHR48442:SF1">
    <property type="entry name" value="SET DOMAIN-CONTAINING PROTEIN"/>
    <property type="match status" value="1"/>
</dbReference>
<dbReference type="InterPro" id="IPR001965">
    <property type="entry name" value="Znf_PHD"/>
</dbReference>
<dbReference type="GO" id="GO:0008270">
    <property type="term" value="F:zinc ion binding"/>
    <property type="evidence" value="ECO:0007669"/>
    <property type="project" value="UniProtKB-KW"/>
</dbReference>
<sequence length="362" mass="41031">MEEPGGFRHRRRQKRPPTCRFGCLGCLNYKNAAARQDEATLPTCSYSDDDEHPSKKERSLDDIYKNGPSLFSNFKAVDAHVKCEVECESEVFEKTPYDNMVCKVCKKGDADAEMLLCDGCDEGFHMYCLCPILIKVPKGKWFCPFCSKKETIAEFPLVQTKIVDFFHIKKPLSSSQERLNSVMEGRRRKKQSLCLYKKKRKLLPHVPSRDPTRRLLQMASLATALSSTNVEFSDELTYPRGLASESANQAANERGGMQVIGKEDLATLNLCKLMCSRGEWPPLMVTHDPREGFVVEADGHIKDMTLIAEYTGDVDYMRNRLNDDSDNLMVLLFPHDASKELVICPDKRGNIARFISGINNHT</sequence>
<name>A0A9D4Z4A9_ADICA</name>